<feature type="region of interest" description="Disordered" evidence="10">
    <location>
        <begin position="717"/>
        <end position="747"/>
    </location>
</feature>
<evidence type="ECO:0000256" key="4">
    <source>
        <dbReference type="ARBA" id="ARBA00022475"/>
    </source>
</evidence>
<evidence type="ECO:0000313" key="12">
    <source>
        <dbReference type="Ensembl" id="ENSMMUP00000070081.1"/>
    </source>
</evidence>
<dbReference type="Proteomes" id="UP000006718">
    <property type="component" value="Chromosome 7"/>
</dbReference>
<reference evidence="12" key="2">
    <citation type="submission" date="2019-01" db="EMBL/GenBank/DDBJ databases">
        <authorList>
            <person name="Graves T."/>
            <person name="Eichler E.E."/>
            <person name="Wilson R.K."/>
        </authorList>
    </citation>
    <scope>NUCLEOTIDE SEQUENCE [LARGE SCALE GENOMIC DNA]</scope>
    <source>
        <strain evidence="12">17573</strain>
    </source>
</reference>
<keyword evidence="7" id="KW-0653">Protein transport</keyword>
<dbReference type="InterPro" id="IPR026112">
    <property type="entry name" value="AMN"/>
</dbReference>
<evidence type="ECO:0000256" key="6">
    <source>
        <dbReference type="ARBA" id="ARBA00022729"/>
    </source>
</evidence>
<dbReference type="FunCoup" id="A0A5F7ZWP5">
    <property type="interactions" value="24"/>
</dbReference>
<keyword evidence="3" id="KW-0813">Transport</keyword>
<dbReference type="Pfam" id="PF14828">
    <property type="entry name" value="Amnionless"/>
    <property type="match status" value="1"/>
</dbReference>
<dbReference type="SMR" id="A0A5F7ZWP5"/>
<evidence type="ECO:0000256" key="10">
    <source>
        <dbReference type="SAM" id="MobiDB-lite"/>
    </source>
</evidence>
<evidence type="ECO:0000313" key="14">
    <source>
        <dbReference type="VGNC" id="VGNC:107993"/>
    </source>
</evidence>
<organism evidence="12 13">
    <name type="scientific">Macaca mulatta</name>
    <name type="common">Rhesus macaque</name>
    <dbReference type="NCBI Taxonomy" id="9544"/>
    <lineage>
        <taxon>Eukaryota</taxon>
        <taxon>Metazoa</taxon>
        <taxon>Chordata</taxon>
        <taxon>Craniata</taxon>
        <taxon>Vertebrata</taxon>
        <taxon>Euteleostomi</taxon>
        <taxon>Mammalia</taxon>
        <taxon>Eutheria</taxon>
        <taxon>Euarchontoglires</taxon>
        <taxon>Primates</taxon>
        <taxon>Haplorrhini</taxon>
        <taxon>Catarrhini</taxon>
        <taxon>Cercopithecidae</taxon>
        <taxon>Cercopithecinae</taxon>
        <taxon>Macaca</taxon>
    </lineage>
</organism>
<evidence type="ECO:0000313" key="13">
    <source>
        <dbReference type="Proteomes" id="UP000006718"/>
    </source>
</evidence>
<keyword evidence="6" id="KW-0732">Signal</keyword>
<evidence type="ECO:0000256" key="3">
    <source>
        <dbReference type="ARBA" id="ARBA00022448"/>
    </source>
</evidence>
<reference evidence="12" key="3">
    <citation type="submission" date="2025-08" db="UniProtKB">
        <authorList>
            <consortium name="Ensembl"/>
        </authorList>
    </citation>
    <scope>IDENTIFICATION</scope>
    <source>
        <strain evidence="12">17573</strain>
    </source>
</reference>
<evidence type="ECO:0000256" key="9">
    <source>
        <dbReference type="ARBA" id="ARBA00023136"/>
    </source>
</evidence>
<gene>
    <name evidence="12 14" type="primary">AMN</name>
</gene>
<evidence type="ECO:0000256" key="7">
    <source>
        <dbReference type="ARBA" id="ARBA00022927"/>
    </source>
</evidence>
<dbReference type="GO" id="GO:0008104">
    <property type="term" value="P:intracellular protein localization"/>
    <property type="evidence" value="ECO:0000318"/>
    <property type="project" value="GO_Central"/>
</dbReference>
<dbReference type="PANTHER" id="PTHR14995:SF2">
    <property type="entry name" value="PROTEIN AMNIONLESS"/>
    <property type="match status" value="1"/>
</dbReference>
<dbReference type="GeneTree" id="ENSGT00390000007463"/>
<dbReference type="GO" id="GO:0015031">
    <property type="term" value="P:protein transport"/>
    <property type="evidence" value="ECO:0007669"/>
    <property type="project" value="UniProtKB-KW"/>
</dbReference>
<protein>
    <recommendedName>
        <fullName evidence="2">Protein amnionless</fullName>
    </recommendedName>
</protein>
<evidence type="ECO:0000256" key="8">
    <source>
        <dbReference type="ARBA" id="ARBA00022989"/>
    </source>
</evidence>
<keyword evidence="9 11" id="KW-0472">Membrane</keyword>
<reference evidence="13" key="1">
    <citation type="journal article" date="2007" name="Science">
        <title>Evolutionary and biomedical insights from the rhesus macaque genome.</title>
        <authorList>
            <person name="Gibbs R.A."/>
            <person name="Rogers J."/>
            <person name="Katze M.G."/>
            <person name="Bumgarner R."/>
            <person name="Weinstock G.M."/>
            <person name="Mardis E.R."/>
            <person name="Remington K.A."/>
            <person name="Strausberg R.L."/>
            <person name="Venter J.C."/>
            <person name="Wilson R.K."/>
            <person name="Batzer M.A."/>
            <person name="Bustamante C.D."/>
            <person name="Eichler E.E."/>
            <person name="Hahn M.W."/>
            <person name="Hardison R.C."/>
            <person name="Makova K.D."/>
            <person name="Miller W."/>
            <person name="Milosavljevic A."/>
            <person name="Palermo R.E."/>
            <person name="Siepel A."/>
            <person name="Sikela J.M."/>
            <person name="Attaway T."/>
            <person name="Bell S."/>
            <person name="Bernard K.E."/>
            <person name="Buhay C.J."/>
            <person name="Chandrabose M.N."/>
            <person name="Dao M."/>
            <person name="Davis C."/>
            <person name="Delehaunty K.D."/>
            <person name="Ding Y."/>
            <person name="Dinh H.H."/>
            <person name="Dugan-Rocha S."/>
            <person name="Fulton L.A."/>
            <person name="Gabisi R.A."/>
            <person name="Garner T.T."/>
            <person name="Godfrey J."/>
            <person name="Hawes A.C."/>
            <person name="Hernandez J."/>
            <person name="Hines S."/>
            <person name="Holder M."/>
            <person name="Hume J."/>
            <person name="Jhangiani S.N."/>
            <person name="Joshi V."/>
            <person name="Khan Z.M."/>
            <person name="Kirkness E.F."/>
            <person name="Cree A."/>
            <person name="Fowler R.G."/>
            <person name="Lee S."/>
            <person name="Lewis L.R."/>
            <person name="Li Z."/>
            <person name="Liu Y.-S."/>
            <person name="Moore S.M."/>
            <person name="Muzny D."/>
            <person name="Nazareth L.V."/>
            <person name="Ngo D.N."/>
            <person name="Okwuonu G.O."/>
            <person name="Pai G."/>
            <person name="Parker D."/>
            <person name="Paul H.A."/>
            <person name="Pfannkoch C."/>
            <person name="Pohl C.S."/>
            <person name="Rogers Y.-H.C."/>
            <person name="Ruiz S.J."/>
            <person name="Sabo A."/>
            <person name="Santibanez J."/>
            <person name="Schneider B.W."/>
            <person name="Smith S.M."/>
            <person name="Sodergren E."/>
            <person name="Svatek A.F."/>
            <person name="Utterback T.R."/>
            <person name="Vattathil S."/>
            <person name="Warren W."/>
            <person name="White C.S."/>
            <person name="Chinwalla A.T."/>
            <person name="Feng Y."/>
            <person name="Halpern A.L."/>
            <person name="Hillier L.W."/>
            <person name="Huang X."/>
            <person name="Minx P."/>
            <person name="Nelson J.O."/>
            <person name="Pepin K.H."/>
            <person name="Qin X."/>
            <person name="Sutton G.G."/>
            <person name="Venter E."/>
            <person name="Walenz B.P."/>
            <person name="Wallis J.W."/>
            <person name="Worley K.C."/>
            <person name="Yang S.-P."/>
            <person name="Jones S.M."/>
            <person name="Marra M.A."/>
            <person name="Rocchi M."/>
            <person name="Schein J.E."/>
            <person name="Baertsch R."/>
            <person name="Clarke L."/>
            <person name="Csuros M."/>
            <person name="Glasscock J."/>
            <person name="Harris R.A."/>
            <person name="Havlak P."/>
            <person name="Jackson A.R."/>
            <person name="Jiang H."/>
            <person name="Liu Y."/>
            <person name="Messina D.N."/>
            <person name="Shen Y."/>
            <person name="Song H.X.-Z."/>
            <person name="Wylie T."/>
            <person name="Zhang L."/>
            <person name="Birney E."/>
            <person name="Han K."/>
            <person name="Konkel M.K."/>
            <person name="Lee J."/>
            <person name="Smit A.F.A."/>
            <person name="Ullmer B."/>
            <person name="Wang H."/>
            <person name="Xing J."/>
            <person name="Burhans R."/>
            <person name="Cheng Z."/>
            <person name="Karro J.E."/>
            <person name="Ma J."/>
            <person name="Raney B."/>
            <person name="She X."/>
            <person name="Cox M.J."/>
            <person name="Demuth J.P."/>
            <person name="Dumas L.J."/>
            <person name="Han S.-G."/>
            <person name="Hopkins J."/>
            <person name="Karimpour-Fard A."/>
            <person name="Kim Y.H."/>
            <person name="Pollack J.R."/>
            <person name="Vinar T."/>
            <person name="Addo-Quaye C."/>
            <person name="Degenhardt J."/>
            <person name="Denby A."/>
            <person name="Hubisz M.J."/>
            <person name="Indap A."/>
            <person name="Kosiol C."/>
            <person name="Lahn B.T."/>
            <person name="Lawson H.A."/>
            <person name="Marklein A."/>
            <person name="Nielsen R."/>
            <person name="Vallender E.J."/>
            <person name="Clark A.G."/>
            <person name="Ferguson B."/>
            <person name="Hernandez R.D."/>
            <person name="Hirani K."/>
            <person name="Kehrer-Sawatzki H."/>
            <person name="Kolb J."/>
            <person name="Patil S."/>
            <person name="Pu L.-L."/>
            <person name="Ren Y."/>
            <person name="Smith D.G."/>
            <person name="Wheeler D.A."/>
            <person name="Schenck I."/>
            <person name="Ball E.V."/>
            <person name="Chen R."/>
            <person name="Cooper D.N."/>
            <person name="Giardine B."/>
            <person name="Hsu F."/>
            <person name="Kent W.J."/>
            <person name="Lesk A."/>
            <person name="Nelson D.L."/>
            <person name="O'brien W.E."/>
            <person name="Pruefer K."/>
            <person name="Stenson P.D."/>
            <person name="Wallace J.C."/>
            <person name="Ke H."/>
            <person name="Liu X.-M."/>
            <person name="Wang P."/>
            <person name="Xiang A.P."/>
            <person name="Yang F."/>
            <person name="Barber G.P."/>
            <person name="Haussler D."/>
            <person name="Karolchik D."/>
            <person name="Kern A.D."/>
            <person name="Kuhn R.M."/>
            <person name="Smith K.E."/>
            <person name="Zwieg A.S."/>
        </authorList>
    </citation>
    <scope>NUCLEOTIDE SEQUENCE [LARGE SCALE GENOMIC DNA]</scope>
    <source>
        <strain evidence="13">17573</strain>
    </source>
</reference>
<dbReference type="GO" id="GO:0016324">
    <property type="term" value="C:apical plasma membrane"/>
    <property type="evidence" value="ECO:0000318"/>
    <property type="project" value="GO_Central"/>
</dbReference>
<feature type="region of interest" description="Disordered" evidence="10">
    <location>
        <begin position="554"/>
        <end position="657"/>
    </location>
</feature>
<evidence type="ECO:0000256" key="11">
    <source>
        <dbReference type="SAM" id="Phobius"/>
    </source>
</evidence>
<dbReference type="Ensembl" id="ENSMMUT00000090951.1">
    <property type="protein sequence ID" value="ENSMMUP00000070081.1"/>
    <property type="gene ID" value="ENSMMUG00000039505.2"/>
</dbReference>
<evidence type="ECO:0000256" key="2">
    <source>
        <dbReference type="ARBA" id="ARBA00021200"/>
    </source>
</evidence>
<dbReference type="AlphaFoldDB" id="A0A5F7ZWP5"/>
<dbReference type="STRING" id="9544.ENSMMUP00000070081"/>
<sequence>HLRPGLWPHFCGEGAAWPTPGLRNSRGNSTAPLHSLPPPAPLAPRCSLSRPPLLPFLPPSHTRLPRGRATFEPGSPGPVHVLRGLWGKRQALARVTSAPDSPRLRLAPGLELCPWPETSSSGTGHWAVPASGTCTRGPIFPRPDPPPLAASARPRIPGLSLPGPLPWTGARFSSQGTGGGVGAEQARTPAWHRLSQCLLQLLPLDGELVLASGAGFGVSDVGSHPDCGAGDPAVFRDSDRFSWHDPHLWRSENEAPGLFFVDAERVPCRHDDVVFPPSASFRVGLGPGAGPVRVRSISALGRTFTRDEDLAAFLASRAGRLRFHGPGALSVGPEDCADPSGCVCGNAEAQPWICADLLQSLGGRCPQAACHGALRPQGQCCDLCGAVVLLTHGPAFDLERYRARILDTFLGLPQYQGLQVAVSKVPRSPLLREADTEIQVVLVETGPETGGAGQLARALLADVAKHGEALGVLEATMRESGAHVWDSSAAGLAGGVAAALLLALLVLLLAPPLLRRAGRLRWRRQEAAPAGATLGFHNPVFDMKASEELVRGLEGGLGPPWGQDPERRLTLSPRSPCPSRSAWFRRLPQTARATVTSSTRCSPGLRPRPERPPDSQPWGSPPPLAPEPPRPQSIWGLATPSSSPQTSPSLPPPPEAKDRVALLNKGVSCTCFSLDMPPLAPPMRTGSPVLHPSRTGGHRRGLAGYCWRQHWSPPGCPEAGVCEGEPRTTRGSCPTFRWREGEELEGG</sequence>
<dbReference type="ExpressionAtlas" id="A0A5F7ZWP5">
    <property type="expression patterns" value="baseline"/>
</dbReference>
<evidence type="ECO:0000256" key="1">
    <source>
        <dbReference type="ARBA" id="ARBA00004251"/>
    </source>
</evidence>
<keyword evidence="13" id="KW-1185">Reference proteome</keyword>
<feature type="compositionally biased region" description="Polar residues" evidence="10">
    <location>
        <begin position="591"/>
        <end position="601"/>
    </location>
</feature>
<reference evidence="12" key="4">
    <citation type="submission" date="2025-09" db="UniProtKB">
        <authorList>
            <consortium name="Ensembl"/>
        </authorList>
    </citation>
    <scope>IDENTIFICATION</scope>
    <source>
        <strain evidence="12">17573</strain>
    </source>
</reference>
<feature type="compositionally biased region" description="Pro residues" evidence="10">
    <location>
        <begin position="619"/>
        <end position="631"/>
    </location>
</feature>
<comment type="subcellular location">
    <subcellularLocation>
        <location evidence="1">Cell membrane</location>
        <topology evidence="1">Single-pass type I membrane protein</topology>
    </subcellularLocation>
</comment>
<name>A0A5F7ZWP5_MACMU</name>
<dbReference type="VGNC" id="VGNC:107993">
    <property type="gene designation" value="AMN"/>
</dbReference>
<dbReference type="VEuPathDB" id="HostDB:ENSMMUG00000039505"/>
<keyword evidence="5 11" id="KW-0812">Transmembrane</keyword>
<keyword evidence="4" id="KW-1003">Cell membrane</keyword>
<dbReference type="PANTHER" id="PTHR14995">
    <property type="entry name" value="AMNIONLESS"/>
    <property type="match status" value="1"/>
</dbReference>
<accession>A0A5F7ZWP5</accession>
<proteinExistence type="predicted"/>
<evidence type="ECO:0000256" key="5">
    <source>
        <dbReference type="ARBA" id="ARBA00022692"/>
    </source>
</evidence>
<dbReference type="Bgee" id="ENSMMUG00000039505">
    <property type="expression patterns" value="Expressed in ileum and 22 other cell types or tissues"/>
</dbReference>
<keyword evidence="8 11" id="KW-1133">Transmembrane helix</keyword>
<feature type="transmembrane region" description="Helical" evidence="11">
    <location>
        <begin position="492"/>
        <end position="514"/>
    </location>
</feature>
<dbReference type="GO" id="GO:0006898">
    <property type="term" value="P:receptor-mediated endocytosis"/>
    <property type="evidence" value="ECO:0000318"/>
    <property type="project" value="GO_Central"/>
</dbReference>
<dbReference type="InParanoid" id="A0A5F7ZWP5"/>
<dbReference type="GO" id="GO:0030139">
    <property type="term" value="C:endocytic vesicle"/>
    <property type="evidence" value="ECO:0000318"/>
    <property type="project" value="GO_Central"/>
</dbReference>